<gene>
    <name evidence="2" type="ORF">IFDJLNFL_0147</name>
</gene>
<keyword evidence="3" id="KW-1185">Reference proteome</keyword>
<reference evidence="2" key="1">
    <citation type="journal article" date="2021" name="Front. Microbiol.">
        <title>Comprehensive Comparative Genomics and Phenotyping of Methylobacterium Species.</title>
        <authorList>
            <person name="Alessa O."/>
            <person name="Ogura Y."/>
            <person name="Fujitani Y."/>
            <person name="Takami H."/>
            <person name="Hayashi T."/>
            <person name="Sahin N."/>
            <person name="Tani A."/>
        </authorList>
    </citation>
    <scope>NUCLEOTIDE SEQUENCE</scope>
    <source>
        <strain evidence="2">DSM 22415</strain>
    </source>
</reference>
<evidence type="ECO:0000313" key="3">
    <source>
        <dbReference type="Proteomes" id="UP001055303"/>
    </source>
</evidence>
<organism evidence="2 3">
    <name type="scientific">Methylobacterium dankookense</name>
    <dbReference type="NCBI Taxonomy" id="560405"/>
    <lineage>
        <taxon>Bacteria</taxon>
        <taxon>Pseudomonadati</taxon>
        <taxon>Pseudomonadota</taxon>
        <taxon>Alphaproteobacteria</taxon>
        <taxon>Hyphomicrobiales</taxon>
        <taxon>Methylobacteriaceae</taxon>
        <taxon>Methylobacterium</taxon>
    </lineage>
</organism>
<evidence type="ECO:0000313" key="2">
    <source>
        <dbReference type="EMBL" id="GJD54279.1"/>
    </source>
</evidence>
<feature type="compositionally biased region" description="Gly residues" evidence="1">
    <location>
        <begin position="14"/>
        <end position="27"/>
    </location>
</feature>
<dbReference type="Proteomes" id="UP001055303">
    <property type="component" value="Unassembled WGS sequence"/>
</dbReference>
<feature type="compositionally biased region" description="Basic and acidic residues" evidence="1">
    <location>
        <begin position="198"/>
        <end position="207"/>
    </location>
</feature>
<protein>
    <submittedName>
        <fullName evidence="2">Uncharacterized protein</fullName>
    </submittedName>
</protein>
<proteinExistence type="predicted"/>
<name>A0ABQ4RB08_9HYPH</name>
<comment type="caution">
    <text evidence="2">The sequence shown here is derived from an EMBL/GenBank/DDBJ whole genome shotgun (WGS) entry which is preliminary data.</text>
</comment>
<feature type="region of interest" description="Disordered" evidence="1">
    <location>
        <begin position="181"/>
        <end position="221"/>
    </location>
</feature>
<sequence length="221" mass="23428">MPARRDETPDQQRGRGGQGDGGTGGLEMRGEAATPPVQGPPAGAHEGIRDPFQIRAEEPGSGGRRQFVPVAVEPPVHRVGRVRETVEPAPCTRPFPLQPAQGPHEAGLLVREIGDEARRAGIAPQRRIEASGEGGRVQVEFVDQVGEKPVAAAQDARAGEGRRHLVDEMRDVGVVALDEMPDVHAASSQARDRRSRARVPDQGRRGAEGFPAGVLNRAGAA</sequence>
<feature type="region of interest" description="Disordered" evidence="1">
    <location>
        <begin position="1"/>
        <end position="69"/>
    </location>
</feature>
<accession>A0ABQ4RB08</accession>
<feature type="compositionally biased region" description="Basic and acidic residues" evidence="1">
    <location>
        <begin position="1"/>
        <end position="13"/>
    </location>
</feature>
<dbReference type="EMBL" id="BPQI01000004">
    <property type="protein sequence ID" value="GJD54279.1"/>
    <property type="molecule type" value="Genomic_DNA"/>
</dbReference>
<evidence type="ECO:0000256" key="1">
    <source>
        <dbReference type="SAM" id="MobiDB-lite"/>
    </source>
</evidence>
<feature type="region of interest" description="Disordered" evidence="1">
    <location>
        <begin position="81"/>
        <end position="103"/>
    </location>
</feature>
<reference evidence="2" key="2">
    <citation type="submission" date="2021-08" db="EMBL/GenBank/DDBJ databases">
        <authorList>
            <person name="Tani A."/>
            <person name="Ola A."/>
            <person name="Ogura Y."/>
            <person name="Katsura K."/>
            <person name="Hayashi T."/>
        </authorList>
    </citation>
    <scope>NUCLEOTIDE SEQUENCE</scope>
    <source>
        <strain evidence="2">DSM 22415</strain>
    </source>
</reference>